<dbReference type="PRINTS" id="PR00248">
    <property type="entry name" value="GPCRMGR"/>
</dbReference>
<evidence type="ECO:0000313" key="10">
    <source>
        <dbReference type="WBParaSite" id="nRc.2.0.1.t39860-RA"/>
    </source>
</evidence>
<keyword evidence="3" id="KW-1133">Transmembrane helix</keyword>
<organism evidence="9 10">
    <name type="scientific">Romanomermis culicivorax</name>
    <name type="common">Nematode worm</name>
    <dbReference type="NCBI Taxonomy" id="13658"/>
    <lineage>
        <taxon>Eukaryota</taxon>
        <taxon>Metazoa</taxon>
        <taxon>Ecdysozoa</taxon>
        <taxon>Nematoda</taxon>
        <taxon>Enoplea</taxon>
        <taxon>Dorylaimia</taxon>
        <taxon>Mermithida</taxon>
        <taxon>Mermithoidea</taxon>
        <taxon>Mermithidae</taxon>
        <taxon>Romanomermis</taxon>
    </lineage>
</organism>
<keyword evidence="6" id="KW-0325">Glycoprotein</keyword>
<evidence type="ECO:0000259" key="8">
    <source>
        <dbReference type="Pfam" id="PF01094"/>
    </source>
</evidence>
<dbReference type="GO" id="GO:0004930">
    <property type="term" value="F:G protein-coupled receptor activity"/>
    <property type="evidence" value="ECO:0007669"/>
    <property type="project" value="InterPro"/>
</dbReference>
<keyword evidence="7" id="KW-0732">Signal</keyword>
<dbReference type="WBParaSite" id="nRc.2.0.1.t39860-RA">
    <property type="protein sequence ID" value="nRc.2.0.1.t39860-RA"/>
    <property type="gene ID" value="nRc.2.0.1.g39860"/>
</dbReference>
<keyword evidence="9" id="KW-1185">Reference proteome</keyword>
<evidence type="ECO:0000313" key="9">
    <source>
        <dbReference type="Proteomes" id="UP000887565"/>
    </source>
</evidence>
<dbReference type="AlphaFoldDB" id="A0A915KP82"/>
<dbReference type="GO" id="GO:0016020">
    <property type="term" value="C:membrane"/>
    <property type="evidence" value="ECO:0007669"/>
    <property type="project" value="UniProtKB-SubCell"/>
</dbReference>
<evidence type="ECO:0000256" key="4">
    <source>
        <dbReference type="ARBA" id="ARBA00023136"/>
    </source>
</evidence>
<evidence type="ECO:0000256" key="6">
    <source>
        <dbReference type="ARBA" id="ARBA00023180"/>
    </source>
</evidence>
<feature type="chain" id="PRO_5037540471" evidence="7">
    <location>
        <begin position="16"/>
        <end position="263"/>
    </location>
</feature>
<dbReference type="Pfam" id="PF01094">
    <property type="entry name" value="ANF_receptor"/>
    <property type="match status" value="1"/>
</dbReference>
<dbReference type="InterPro" id="IPR028082">
    <property type="entry name" value="Peripla_BP_I"/>
</dbReference>
<dbReference type="Proteomes" id="UP000887565">
    <property type="component" value="Unplaced"/>
</dbReference>
<sequence>MIFFLISTLVDIASSNTTPLGPLPRKGLSAFLDGDIMLGALMMVHQRENEPAICGDVMPQGGVQAVESMLYTLDYINREHIVPYTRLGALILDDCDKDTYGLQQSVEFIKGKMSNIQAGYTCTYVNSSTKYSIKPITGVVAASSSVTSIQVANLLKLFKIPQVSFFSSSAELSNRERFPYFFRTIPSDAWQVEAMKDIILEFNWSYVSLIYEESSYGKVIKYMVDNLGTLINYDGIFQELYMIWNQNYAVKYAVQSIIDYGSV</sequence>
<dbReference type="Gene3D" id="3.40.50.2300">
    <property type="match status" value="1"/>
</dbReference>
<feature type="domain" description="Receptor ligand binding region" evidence="8">
    <location>
        <begin position="67"/>
        <end position="219"/>
    </location>
</feature>
<evidence type="ECO:0000256" key="5">
    <source>
        <dbReference type="ARBA" id="ARBA00023170"/>
    </source>
</evidence>
<dbReference type="InterPro" id="IPR001828">
    <property type="entry name" value="ANF_lig-bd_rcpt"/>
</dbReference>
<proteinExistence type="predicted"/>
<feature type="signal peptide" evidence="7">
    <location>
        <begin position="1"/>
        <end position="15"/>
    </location>
</feature>
<dbReference type="SUPFAM" id="SSF53822">
    <property type="entry name" value="Periplasmic binding protein-like I"/>
    <property type="match status" value="1"/>
</dbReference>
<accession>A0A915KP82</accession>
<protein>
    <submittedName>
        <fullName evidence="10">Receptor ligand binding region domain-containing protein</fullName>
    </submittedName>
</protein>
<evidence type="ECO:0000256" key="1">
    <source>
        <dbReference type="ARBA" id="ARBA00004141"/>
    </source>
</evidence>
<keyword evidence="4" id="KW-0472">Membrane</keyword>
<dbReference type="OMA" id="GAIWEQY"/>
<keyword evidence="5" id="KW-0675">Receptor</keyword>
<evidence type="ECO:0000256" key="2">
    <source>
        <dbReference type="ARBA" id="ARBA00022692"/>
    </source>
</evidence>
<evidence type="ECO:0000256" key="3">
    <source>
        <dbReference type="ARBA" id="ARBA00022989"/>
    </source>
</evidence>
<comment type="subcellular location">
    <subcellularLocation>
        <location evidence="1">Membrane</location>
        <topology evidence="1">Multi-pass membrane protein</topology>
    </subcellularLocation>
</comment>
<dbReference type="InterPro" id="IPR050726">
    <property type="entry name" value="mGluR"/>
</dbReference>
<keyword evidence="2" id="KW-0812">Transmembrane</keyword>
<evidence type="ECO:0000256" key="7">
    <source>
        <dbReference type="SAM" id="SignalP"/>
    </source>
</evidence>
<dbReference type="PANTHER" id="PTHR24060">
    <property type="entry name" value="METABOTROPIC GLUTAMATE RECEPTOR"/>
    <property type="match status" value="1"/>
</dbReference>
<reference evidence="10" key="1">
    <citation type="submission" date="2022-11" db="UniProtKB">
        <authorList>
            <consortium name="WormBaseParasite"/>
        </authorList>
    </citation>
    <scope>IDENTIFICATION</scope>
</reference>
<name>A0A915KP82_ROMCU</name>
<dbReference type="InterPro" id="IPR000337">
    <property type="entry name" value="GPCR_3"/>
</dbReference>